<dbReference type="Gene3D" id="3.40.630.10">
    <property type="entry name" value="Zn peptidases"/>
    <property type="match status" value="1"/>
</dbReference>
<comment type="cofactor">
    <cofactor evidence="1">
        <name>Zn(2+)</name>
        <dbReference type="ChEBI" id="CHEBI:29105"/>
    </cofactor>
</comment>
<feature type="region of interest" description="Disordered" evidence="2">
    <location>
        <begin position="370"/>
        <end position="392"/>
    </location>
</feature>
<evidence type="ECO:0000313" key="4">
    <source>
        <dbReference type="Proteomes" id="UP000695022"/>
    </source>
</evidence>
<keyword evidence="4" id="KW-1185">Reference proteome</keyword>
<evidence type="ECO:0000256" key="1">
    <source>
        <dbReference type="ARBA" id="ARBA00001947"/>
    </source>
</evidence>
<dbReference type="PANTHER" id="PTHR12756:SF12">
    <property type="entry name" value="CYTOSOLIC CARBOXYPEPTIDASE-LIKE PROTEIN 5"/>
    <property type="match status" value="1"/>
</dbReference>
<reference evidence="5" key="1">
    <citation type="submission" date="2025-08" db="UniProtKB">
        <authorList>
            <consortium name="RefSeq"/>
        </authorList>
    </citation>
    <scope>IDENTIFICATION</scope>
</reference>
<dbReference type="RefSeq" id="XP_014671022.1">
    <property type="nucleotide sequence ID" value="XM_014815536.1"/>
</dbReference>
<dbReference type="SUPFAM" id="SSF53187">
    <property type="entry name" value="Zn-dependent exopeptidases"/>
    <property type="match status" value="1"/>
</dbReference>
<feature type="region of interest" description="Disordered" evidence="2">
    <location>
        <begin position="784"/>
        <end position="806"/>
    </location>
</feature>
<dbReference type="GeneID" id="106811812"/>
<dbReference type="Pfam" id="PF18027">
    <property type="entry name" value="Pepdidase_M14_N"/>
    <property type="match status" value="1"/>
</dbReference>
<feature type="region of interest" description="Disordered" evidence="2">
    <location>
        <begin position="743"/>
        <end position="765"/>
    </location>
</feature>
<protein>
    <submittedName>
        <fullName evidence="5">Cytosolic carboxypeptidase-like protein 5</fullName>
    </submittedName>
</protein>
<dbReference type="Proteomes" id="UP000695022">
    <property type="component" value="Unplaced"/>
</dbReference>
<feature type="region of interest" description="Disordered" evidence="2">
    <location>
        <begin position="695"/>
        <end position="715"/>
    </location>
</feature>
<name>A0ABM1EFQ1_PRICU</name>
<dbReference type="InterPro" id="IPR040626">
    <property type="entry name" value="Pepdidase_M14_N"/>
</dbReference>
<feature type="compositionally biased region" description="Basic and acidic residues" evidence="2">
    <location>
        <begin position="194"/>
        <end position="203"/>
    </location>
</feature>
<evidence type="ECO:0000259" key="3">
    <source>
        <dbReference type="Pfam" id="PF18027"/>
    </source>
</evidence>
<dbReference type="InterPro" id="IPR050821">
    <property type="entry name" value="Cytosolic_carboxypeptidase"/>
</dbReference>
<gene>
    <name evidence="5" type="primary">LOC106811812</name>
</gene>
<feature type="region of interest" description="Disordered" evidence="2">
    <location>
        <begin position="635"/>
        <end position="662"/>
    </location>
</feature>
<organism evidence="4 5">
    <name type="scientific">Priapulus caudatus</name>
    <name type="common">Priapulid worm</name>
    <dbReference type="NCBI Taxonomy" id="37621"/>
    <lineage>
        <taxon>Eukaryota</taxon>
        <taxon>Metazoa</taxon>
        <taxon>Ecdysozoa</taxon>
        <taxon>Scalidophora</taxon>
        <taxon>Priapulida</taxon>
        <taxon>Priapulimorpha</taxon>
        <taxon>Priapulimorphida</taxon>
        <taxon>Priapulidae</taxon>
        <taxon>Priapulus</taxon>
    </lineage>
</organism>
<evidence type="ECO:0000313" key="5">
    <source>
        <dbReference type="RefSeq" id="XP_014671022.1"/>
    </source>
</evidence>
<evidence type="ECO:0000256" key="2">
    <source>
        <dbReference type="SAM" id="MobiDB-lite"/>
    </source>
</evidence>
<feature type="domain" description="Cytosolic carboxypeptidase N-terminal" evidence="3">
    <location>
        <begin position="10"/>
        <end position="99"/>
    </location>
</feature>
<feature type="compositionally biased region" description="Basic and acidic residues" evidence="2">
    <location>
        <begin position="251"/>
        <end position="273"/>
    </location>
</feature>
<dbReference type="Gene3D" id="2.60.40.3120">
    <property type="match status" value="1"/>
</dbReference>
<sequence>MEVHCGGLFFTSKFDSGNLRRVEQVDRSLTSAQNDDNEPDYEFNVWTRPDCAGTAYENGNRSWFYYSVRGWSPGSLIKFNVMNLNRQMRLYNHGMTPLMMDGSCVLTFTYRFPESKSATTYFTFCYPHSYEECQSMLASLDKRFQYCKQLTPDSSPRTIYYHRELVTTSIEGLNVDLLTITSCKGMTDTREPYLHKLFPDRSQPRPHVFKGKRRGEGKGRDEEKGGRGKTKESAAQDAAGGRRNGGKAGKLGREAQERRKSHPGKEETTRLQRLPVIERVDSGGAPVVLTSSHAATGDGVFETDSSSNGSIAAATDVGTATDVDDIAATGDIASYTWRDARARDGGAFFPAIRARKPIAAATTTTTCDKRDLAATPDPAASPGSPAREYSSPPKKFCVQAAAAPPHDVAAVTIPDLVDRMGSVSLEDRLGRGPGAGSAWGRWRDVEYTEAEAAAVPAAESGLAYYIDLHGHASKRGCFIYGNHMEDEDQQMAALLYTKLLSLNTPHFDYSGCNFTERNMYTKDKRDGMSKSGSGRVATYKMTGISHCYTLECNYNTGCVVNVLPLSLNDRATPPPPIGLPPKYTPHIWGEVGKALAVAALDMLEANPWSRLPRSEHQSMRGLRDWLRRQLRAANGLQRFSMPRQTQRAPPPPPSGNSNASTSCLPATTAAAAAAAASSKAALSTCATRHAVATAARSSRSDLQRHVSTVKRTSEKMPGGKAAVLVNGFHVEALNARGNATRVAVPTTTRGSTTHREQRGSEVVAQRQSPPFAITPIGMRFFRQNKSSKSPARSPPKQLSLARPNFKPQSAVMRQLSDPVIIKSAMAGKGDMLNIIKCKPGHSAKSPSNTGNKKTKPRRKSVTGWIYDYLGAWQYRDFQRQLCDRHRSHFYRTSIFLRLFSPHAFVMLVRTLSYSGATPWHFYTLVHTHTHCRQPIHWCILA</sequence>
<proteinExistence type="predicted"/>
<feature type="region of interest" description="Disordered" evidence="2">
    <location>
        <begin position="836"/>
        <end position="856"/>
    </location>
</feature>
<accession>A0ABM1EFQ1</accession>
<dbReference type="PANTHER" id="PTHR12756">
    <property type="entry name" value="CYTOSOLIC CARBOXYPEPTIDASE"/>
    <property type="match status" value="1"/>
</dbReference>
<feature type="region of interest" description="Disordered" evidence="2">
    <location>
        <begin position="194"/>
        <end position="273"/>
    </location>
</feature>
<feature type="compositionally biased region" description="Low complexity" evidence="2">
    <location>
        <begin position="786"/>
        <end position="796"/>
    </location>
</feature>
<feature type="compositionally biased region" description="Basic and acidic residues" evidence="2">
    <location>
        <begin position="214"/>
        <end position="234"/>
    </location>
</feature>